<name>A0AAD7IU54_9AGAR</name>
<reference evidence="1" key="1">
    <citation type="submission" date="2023-03" db="EMBL/GenBank/DDBJ databases">
        <title>Massive genome expansion in bonnet fungi (Mycena s.s.) driven by repeated elements and novel gene families across ecological guilds.</title>
        <authorList>
            <consortium name="Lawrence Berkeley National Laboratory"/>
            <person name="Harder C.B."/>
            <person name="Miyauchi S."/>
            <person name="Viragh M."/>
            <person name="Kuo A."/>
            <person name="Thoen E."/>
            <person name="Andreopoulos B."/>
            <person name="Lu D."/>
            <person name="Skrede I."/>
            <person name="Drula E."/>
            <person name="Henrissat B."/>
            <person name="Morin E."/>
            <person name="Kohler A."/>
            <person name="Barry K."/>
            <person name="LaButti K."/>
            <person name="Morin E."/>
            <person name="Salamov A."/>
            <person name="Lipzen A."/>
            <person name="Mereny Z."/>
            <person name="Hegedus B."/>
            <person name="Baldrian P."/>
            <person name="Stursova M."/>
            <person name="Weitz H."/>
            <person name="Taylor A."/>
            <person name="Grigoriev I.V."/>
            <person name="Nagy L.G."/>
            <person name="Martin F."/>
            <person name="Kauserud H."/>
        </authorList>
    </citation>
    <scope>NUCLEOTIDE SEQUENCE</scope>
    <source>
        <strain evidence="1">CBHHK182m</strain>
    </source>
</reference>
<evidence type="ECO:0000313" key="2">
    <source>
        <dbReference type="Proteomes" id="UP001215598"/>
    </source>
</evidence>
<dbReference type="AlphaFoldDB" id="A0AAD7IU54"/>
<sequence length="174" mass="19328">MLPNLQSLNFQYIDCFLAPQFTRILIPHASLAVLALLSSLALRCPQLTDVTLFPRGELHLRSLAVSAVSACVRSLHSIERLYADTLDLPALEHLSRLPNLRHLRLGGLPSSFHTDDNEVLLPSLQTLCFCSDSESPVRFLEWGHKNPLEVQRLFSAATISSDPRRSAAFSVLSI</sequence>
<proteinExistence type="predicted"/>
<dbReference type="EMBL" id="JARKIB010000070">
    <property type="protein sequence ID" value="KAJ7749155.1"/>
    <property type="molecule type" value="Genomic_DNA"/>
</dbReference>
<organism evidence="1 2">
    <name type="scientific">Mycena metata</name>
    <dbReference type="NCBI Taxonomy" id="1033252"/>
    <lineage>
        <taxon>Eukaryota</taxon>
        <taxon>Fungi</taxon>
        <taxon>Dikarya</taxon>
        <taxon>Basidiomycota</taxon>
        <taxon>Agaricomycotina</taxon>
        <taxon>Agaricomycetes</taxon>
        <taxon>Agaricomycetidae</taxon>
        <taxon>Agaricales</taxon>
        <taxon>Marasmiineae</taxon>
        <taxon>Mycenaceae</taxon>
        <taxon>Mycena</taxon>
    </lineage>
</organism>
<accession>A0AAD7IU54</accession>
<dbReference type="InterPro" id="IPR032675">
    <property type="entry name" value="LRR_dom_sf"/>
</dbReference>
<evidence type="ECO:0000313" key="1">
    <source>
        <dbReference type="EMBL" id="KAJ7749155.1"/>
    </source>
</evidence>
<keyword evidence="2" id="KW-1185">Reference proteome</keyword>
<dbReference type="SUPFAM" id="SSF52058">
    <property type="entry name" value="L domain-like"/>
    <property type="match status" value="1"/>
</dbReference>
<protein>
    <submittedName>
        <fullName evidence="1">Uncharacterized protein</fullName>
    </submittedName>
</protein>
<dbReference type="Proteomes" id="UP001215598">
    <property type="component" value="Unassembled WGS sequence"/>
</dbReference>
<gene>
    <name evidence="1" type="ORF">B0H16DRAFT_1551760</name>
</gene>
<dbReference type="Gene3D" id="3.80.10.10">
    <property type="entry name" value="Ribonuclease Inhibitor"/>
    <property type="match status" value="1"/>
</dbReference>
<comment type="caution">
    <text evidence="1">The sequence shown here is derived from an EMBL/GenBank/DDBJ whole genome shotgun (WGS) entry which is preliminary data.</text>
</comment>